<evidence type="ECO:0000259" key="1">
    <source>
        <dbReference type="Pfam" id="PF01593"/>
    </source>
</evidence>
<name>A0A6L8MK31_9BURK</name>
<dbReference type="GO" id="GO:0008767">
    <property type="term" value="F:UDP-galactopyranose mutase activity"/>
    <property type="evidence" value="ECO:0007669"/>
    <property type="project" value="TreeGrafter"/>
</dbReference>
<dbReference type="InterPro" id="IPR002937">
    <property type="entry name" value="Amino_oxidase"/>
</dbReference>
<sequence>MTRTLIIGAGPAGLGAARTLAAAGADFEIIECEAVAGGLACTDEKAGFAFDRTGHFLHMRTAQFQAAVHASGIRLDLIERKSAVAMNGRLVPYPLQYNLWALPEADRAAILREISMEMPAAAEDASLMDALLSAWGPTLVERFFRPYNEKLLTVPLADVPADCLGRFVPSIDRDLLLRGCAGPVDGIGYNATFSYPASGKIGELFAAIAQPFDDRINFGETVRSIDPHHGVLLTDRRQVRFDKVISSQALPVLLDCCGLAAPQAVPLRGAAVWNIRVAFRGRMLRDEHWLYIPDPALVCYRIGFPANVNPLTCPPGTASLSVECALPVGTAPRRTAADIAAEAVCYAESLGMIACEKVLFEDELMISPAYVLDRSPGRPAFAALFTQLEALGVYSTGRYGRWDYLSMEDAFIDGIRAAQRILETQERGQRG</sequence>
<dbReference type="PRINTS" id="PR00419">
    <property type="entry name" value="ADXRDTASE"/>
</dbReference>
<dbReference type="PANTHER" id="PTHR21197">
    <property type="entry name" value="UDP-GALACTOPYRANOSE MUTASE"/>
    <property type="match status" value="1"/>
</dbReference>
<dbReference type="AlphaFoldDB" id="A0A6L8MK31"/>
<dbReference type="GO" id="GO:0050660">
    <property type="term" value="F:flavin adenine dinucleotide binding"/>
    <property type="evidence" value="ECO:0007669"/>
    <property type="project" value="TreeGrafter"/>
</dbReference>
<dbReference type="Gene3D" id="3.50.50.60">
    <property type="entry name" value="FAD/NAD(P)-binding domain"/>
    <property type="match status" value="1"/>
</dbReference>
<dbReference type="GO" id="GO:0016491">
    <property type="term" value="F:oxidoreductase activity"/>
    <property type="evidence" value="ECO:0007669"/>
    <property type="project" value="InterPro"/>
</dbReference>
<dbReference type="Pfam" id="PF01593">
    <property type="entry name" value="Amino_oxidase"/>
    <property type="match status" value="1"/>
</dbReference>
<dbReference type="RefSeq" id="WP_161019841.1">
    <property type="nucleotide sequence ID" value="NZ_WWCP01000014.1"/>
</dbReference>
<feature type="domain" description="Amine oxidase" evidence="1">
    <location>
        <begin position="12"/>
        <end position="283"/>
    </location>
</feature>
<reference evidence="2 3" key="1">
    <citation type="submission" date="2019-12" db="EMBL/GenBank/DDBJ databases">
        <title>Novel species isolated from a subtropical stream in China.</title>
        <authorList>
            <person name="Lu H."/>
        </authorList>
    </citation>
    <scope>NUCLEOTIDE SEQUENCE [LARGE SCALE GENOMIC DNA]</scope>
    <source>
        <strain evidence="2 3">FT50W</strain>
    </source>
</reference>
<organism evidence="2 3">
    <name type="scientific">Duganella lactea</name>
    <dbReference type="NCBI Taxonomy" id="2692173"/>
    <lineage>
        <taxon>Bacteria</taxon>
        <taxon>Pseudomonadati</taxon>
        <taxon>Pseudomonadota</taxon>
        <taxon>Betaproteobacteria</taxon>
        <taxon>Burkholderiales</taxon>
        <taxon>Oxalobacteraceae</taxon>
        <taxon>Telluria group</taxon>
        <taxon>Duganella</taxon>
    </lineage>
</organism>
<dbReference type="PANTHER" id="PTHR21197:SF0">
    <property type="entry name" value="UDP-GALACTOPYRANOSE MUTASE"/>
    <property type="match status" value="1"/>
</dbReference>
<dbReference type="SUPFAM" id="SSF51905">
    <property type="entry name" value="FAD/NAD(P)-binding domain"/>
    <property type="match status" value="1"/>
</dbReference>
<accession>A0A6L8MK31</accession>
<dbReference type="InterPro" id="IPR036188">
    <property type="entry name" value="FAD/NAD-bd_sf"/>
</dbReference>
<evidence type="ECO:0000313" key="2">
    <source>
        <dbReference type="EMBL" id="MYM82959.1"/>
    </source>
</evidence>
<evidence type="ECO:0000313" key="3">
    <source>
        <dbReference type="Proteomes" id="UP000474565"/>
    </source>
</evidence>
<proteinExistence type="predicted"/>
<gene>
    <name evidence="2" type="ORF">GTP44_13450</name>
</gene>
<dbReference type="GO" id="GO:0005829">
    <property type="term" value="C:cytosol"/>
    <property type="evidence" value="ECO:0007669"/>
    <property type="project" value="TreeGrafter"/>
</dbReference>
<dbReference type="Proteomes" id="UP000474565">
    <property type="component" value="Unassembled WGS sequence"/>
</dbReference>
<dbReference type="EMBL" id="WWCP01000014">
    <property type="protein sequence ID" value="MYM82959.1"/>
    <property type="molecule type" value="Genomic_DNA"/>
</dbReference>
<protein>
    <submittedName>
        <fullName evidence="2">NAD(P)-binding protein</fullName>
    </submittedName>
</protein>
<comment type="caution">
    <text evidence="2">The sequence shown here is derived from an EMBL/GenBank/DDBJ whole genome shotgun (WGS) entry which is preliminary data.</text>
</comment>